<feature type="compositionally biased region" description="Basic residues" evidence="8">
    <location>
        <begin position="1"/>
        <end position="11"/>
    </location>
</feature>
<comment type="function">
    <text evidence="7">The glycine cleavage system catalyzes the degradation of glycine.</text>
</comment>
<feature type="compositionally biased region" description="Low complexity" evidence="8">
    <location>
        <begin position="36"/>
        <end position="64"/>
    </location>
</feature>
<comment type="caution">
    <text evidence="11">The sequence shown here is derived from an EMBL/GenBank/DDBJ whole genome shotgun (WGS) entry which is preliminary data.</text>
</comment>
<dbReference type="FunFam" id="3.90.1150.10:FF:000097">
    <property type="entry name" value="Glycine cleavage system P protein"/>
    <property type="match status" value="1"/>
</dbReference>
<dbReference type="EMBL" id="RSCD01000002">
    <property type="protein sequence ID" value="RSH94602.1"/>
    <property type="molecule type" value="Genomic_DNA"/>
</dbReference>
<dbReference type="Pfam" id="PF02347">
    <property type="entry name" value="GDC-P"/>
    <property type="match status" value="1"/>
</dbReference>
<dbReference type="NCBIfam" id="TIGR00461">
    <property type="entry name" value="gcvP"/>
    <property type="match status" value="1"/>
</dbReference>
<feature type="region of interest" description="Disordered" evidence="8">
    <location>
        <begin position="1"/>
        <end position="65"/>
    </location>
</feature>
<dbReference type="GO" id="GO:0004375">
    <property type="term" value="F:glycine dehydrogenase (decarboxylating) activity"/>
    <property type="evidence" value="ECO:0007669"/>
    <property type="project" value="UniProtKB-UniRule"/>
</dbReference>
<dbReference type="InterPro" id="IPR015424">
    <property type="entry name" value="PyrdxlP-dep_Trfase"/>
</dbReference>
<dbReference type="GO" id="GO:0005739">
    <property type="term" value="C:mitochondrion"/>
    <property type="evidence" value="ECO:0007669"/>
    <property type="project" value="UniProtKB-SubCell"/>
</dbReference>
<dbReference type="InterPro" id="IPR049315">
    <property type="entry name" value="GDC-P_N"/>
</dbReference>
<feature type="modified residue" description="N6-(pyridoxal phosphate)lysine" evidence="6">
    <location>
        <position position="797"/>
    </location>
</feature>
<dbReference type="OrthoDB" id="6537869at2759"/>
<dbReference type="EC" id="1.4.4.2" evidence="7"/>
<protein>
    <recommendedName>
        <fullName evidence="7">Glycine cleavage system P protein</fullName>
        <ecNumber evidence="7">1.4.4.2</ecNumber>
    </recommendedName>
</protein>
<dbReference type="STRING" id="1890683.A0A427YU49"/>
<dbReference type="SUPFAM" id="SSF53383">
    <property type="entry name" value="PLP-dependent transferases"/>
    <property type="match status" value="2"/>
</dbReference>
<dbReference type="Pfam" id="PF21478">
    <property type="entry name" value="GcvP2_C"/>
    <property type="match status" value="1"/>
</dbReference>
<gene>
    <name evidence="11" type="primary">GCV2</name>
    <name evidence="11" type="ORF">EHS25_004406</name>
</gene>
<dbReference type="InterPro" id="IPR015421">
    <property type="entry name" value="PyrdxlP-dep_Trfase_major"/>
</dbReference>
<reference evidence="11 12" key="1">
    <citation type="submission" date="2018-11" db="EMBL/GenBank/DDBJ databases">
        <title>Genome sequence of Saitozyma podzolica DSM 27192.</title>
        <authorList>
            <person name="Aliyu H."/>
            <person name="Gorte O."/>
            <person name="Ochsenreither K."/>
        </authorList>
    </citation>
    <scope>NUCLEOTIDE SEQUENCE [LARGE SCALE GENOMIC DNA]</scope>
    <source>
        <strain evidence="11 12">DSM 27192</strain>
    </source>
</reference>
<dbReference type="GO" id="GO:0019464">
    <property type="term" value="P:glycine decarboxylation via glycine cleavage system"/>
    <property type="evidence" value="ECO:0007669"/>
    <property type="project" value="TreeGrafter"/>
</dbReference>
<keyword evidence="7" id="KW-0809">Transit peptide</keyword>
<evidence type="ECO:0000256" key="1">
    <source>
        <dbReference type="ARBA" id="ARBA00001933"/>
    </source>
</evidence>
<evidence type="ECO:0000256" key="4">
    <source>
        <dbReference type="ARBA" id="ARBA00023002"/>
    </source>
</evidence>
<keyword evidence="7" id="KW-0496">Mitochondrion</keyword>
<accession>A0A427YU49</accession>
<keyword evidence="3 6" id="KW-0663">Pyridoxal phosphate</keyword>
<evidence type="ECO:0000259" key="9">
    <source>
        <dbReference type="Pfam" id="PF02347"/>
    </source>
</evidence>
<dbReference type="Gene3D" id="3.90.1150.10">
    <property type="entry name" value="Aspartate Aminotransferase, domain 1"/>
    <property type="match status" value="2"/>
</dbReference>
<name>A0A427YU49_9TREE</name>
<comment type="similarity">
    <text evidence="2 7">Belongs to the GcvP family.</text>
</comment>
<comment type="catalytic activity">
    <reaction evidence="5 7">
        <text>N(6)-[(R)-lipoyl]-L-lysyl-[glycine-cleavage complex H protein] + glycine + H(+) = N(6)-[(R)-S(8)-aminomethyldihydrolipoyl]-L-lysyl-[glycine-cleavage complex H protein] + CO2</text>
        <dbReference type="Rhea" id="RHEA:24304"/>
        <dbReference type="Rhea" id="RHEA-COMP:10494"/>
        <dbReference type="Rhea" id="RHEA-COMP:10495"/>
        <dbReference type="ChEBI" id="CHEBI:15378"/>
        <dbReference type="ChEBI" id="CHEBI:16526"/>
        <dbReference type="ChEBI" id="CHEBI:57305"/>
        <dbReference type="ChEBI" id="CHEBI:83099"/>
        <dbReference type="ChEBI" id="CHEBI:83143"/>
        <dbReference type="EC" id="1.4.4.2"/>
    </reaction>
</comment>
<dbReference type="InterPro" id="IPR003437">
    <property type="entry name" value="GcvP"/>
</dbReference>
<dbReference type="InterPro" id="IPR020581">
    <property type="entry name" value="GDC_P"/>
</dbReference>
<dbReference type="CDD" id="cd00613">
    <property type="entry name" value="GDC-P"/>
    <property type="match status" value="1"/>
</dbReference>
<dbReference type="Proteomes" id="UP000279259">
    <property type="component" value="Unassembled WGS sequence"/>
</dbReference>
<proteinExistence type="inferred from homology"/>
<dbReference type="FunFam" id="3.40.640.10:FF:000007">
    <property type="entry name" value="glycine dehydrogenase (Decarboxylating), mitochondrial"/>
    <property type="match status" value="1"/>
</dbReference>
<dbReference type="PANTHER" id="PTHR11773:SF1">
    <property type="entry name" value="GLYCINE DEHYDROGENASE (DECARBOXYLATING), MITOCHONDRIAL"/>
    <property type="match status" value="1"/>
</dbReference>
<dbReference type="AlphaFoldDB" id="A0A427YU49"/>
<dbReference type="GO" id="GO:0016594">
    <property type="term" value="F:glycine binding"/>
    <property type="evidence" value="ECO:0007669"/>
    <property type="project" value="TreeGrafter"/>
</dbReference>
<keyword evidence="12" id="KW-1185">Reference proteome</keyword>
<comment type="subunit">
    <text evidence="7">The glycine cleavage system is composed of four proteins: P, T, L and H.</text>
</comment>
<keyword evidence="4 7" id="KW-0560">Oxidoreductase</keyword>
<evidence type="ECO:0000256" key="2">
    <source>
        <dbReference type="ARBA" id="ARBA00010756"/>
    </source>
</evidence>
<evidence type="ECO:0000256" key="6">
    <source>
        <dbReference type="PIRSR" id="PIRSR603437-50"/>
    </source>
</evidence>
<dbReference type="InterPro" id="IPR015422">
    <property type="entry name" value="PyrdxlP-dep_Trfase_small"/>
</dbReference>
<feature type="domain" description="Glycine dehydrogenase C-terminal" evidence="10">
    <location>
        <begin position="870"/>
        <end position="990"/>
    </location>
</feature>
<evidence type="ECO:0000256" key="3">
    <source>
        <dbReference type="ARBA" id="ARBA00022898"/>
    </source>
</evidence>
<evidence type="ECO:0000259" key="10">
    <source>
        <dbReference type="Pfam" id="PF21478"/>
    </source>
</evidence>
<evidence type="ECO:0000256" key="7">
    <source>
        <dbReference type="RuleBase" id="RU364056"/>
    </source>
</evidence>
<evidence type="ECO:0000256" key="5">
    <source>
        <dbReference type="ARBA" id="ARBA00049026"/>
    </source>
</evidence>
<evidence type="ECO:0000313" key="11">
    <source>
        <dbReference type="EMBL" id="RSH94602.1"/>
    </source>
</evidence>
<dbReference type="FunFam" id="3.40.640.10:FF:000005">
    <property type="entry name" value="Glycine dehydrogenase (decarboxylating), mitochondrial"/>
    <property type="match status" value="1"/>
</dbReference>
<feature type="domain" description="Glycine cleavage system P-protein N-terminal" evidence="9">
    <location>
        <begin position="77"/>
        <end position="521"/>
    </location>
</feature>
<dbReference type="GO" id="GO:0030170">
    <property type="term" value="F:pyridoxal phosphate binding"/>
    <property type="evidence" value="ECO:0007669"/>
    <property type="project" value="TreeGrafter"/>
</dbReference>
<evidence type="ECO:0000256" key="8">
    <source>
        <dbReference type="SAM" id="MobiDB-lite"/>
    </source>
</evidence>
<evidence type="ECO:0000313" key="12">
    <source>
        <dbReference type="Proteomes" id="UP000279259"/>
    </source>
</evidence>
<dbReference type="GO" id="GO:0005960">
    <property type="term" value="C:glycine cleavage complex"/>
    <property type="evidence" value="ECO:0007669"/>
    <property type="project" value="TreeGrafter"/>
</dbReference>
<comment type="subcellular location">
    <subcellularLocation>
        <location evidence="7">Mitochondrion</location>
    </subcellularLocation>
</comment>
<comment type="cofactor">
    <cofactor evidence="1 6 7">
        <name>pyridoxal 5'-phosphate</name>
        <dbReference type="ChEBI" id="CHEBI:597326"/>
    </cofactor>
</comment>
<dbReference type="PANTHER" id="PTHR11773">
    <property type="entry name" value="GLYCINE DEHYDROGENASE, DECARBOXYLATING"/>
    <property type="match status" value="1"/>
</dbReference>
<dbReference type="InterPro" id="IPR049316">
    <property type="entry name" value="GDC-P_C"/>
</dbReference>
<dbReference type="Gene3D" id="3.40.640.10">
    <property type="entry name" value="Type I PLP-dependent aspartate aminotransferase-like (Major domain)"/>
    <property type="match status" value="2"/>
</dbReference>
<organism evidence="11 12">
    <name type="scientific">Saitozyma podzolica</name>
    <dbReference type="NCBI Taxonomy" id="1890683"/>
    <lineage>
        <taxon>Eukaryota</taxon>
        <taxon>Fungi</taxon>
        <taxon>Dikarya</taxon>
        <taxon>Basidiomycota</taxon>
        <taxon>Agaricomycotina</taxon>
        <taxon>Tremellomycetes</taxon>
        <taxon>Tremellales</taxon>
        <taxon>Trimorphomycetaceae</taxon>
        <taxon>Saitozyma</taxon>
    </lineage>
</organism>
<sequence>MSFRHISRRALRLTARPTPTPLAFRPLTTSLPRVSPQPTSPTASSTTATQPHPHPPSASFHPAPTSVFTPLDTFLPRHVGPRERDVQDMLATLGFSSLDAFIDETIPRNVRVPELTDSDADGNGLRPLSELELSRRAEEVAAMNKGMKSYIGMGYHNAIVPPVIQRNILENPAWYTAYTPYSPEQSQGRLESLINFQTVAISLTSLPIANASLLDEATAAAEAMAMCLAAIPKPKFTKGKKVFLVSPTVAPQTIEVLRTRAAGFGIELRVAQSNETLEKEIEEVGDQGLMGALVQYPDVNGAVGDWEAAAKKVKQAGAKMVVASDLLALTMLKPPGEWGADIVCGNSQRFGVPAGYGGPHAAFFACTDEMKRKMPGRLVGLSKGARGEPAYRLALQTREQHIRREKATSNVCTAQALLANMAAMYAVYHGPAGLRRIAGKVHSLTRVLATSLESLGFTVLNKAYFDTLTVDVSSAGLSAAQVHEASVNAGINFRKVDDKTIGITLDESVGPLDLTDIVNVFYRVKGQAEIEPDTLDALARKLDLTAESLEAPLGHLARESTFLTQPVFNKHHSETDMLRYMMHLQEKDYSLVHGMIPLGSCTMKLNSTSSMVPLSWKEFGGVHPFAPVDQAKGYEVLINELERDLSLVTGYDATSVQPNSGASGEYAGLKVIQAYHESKGQGHRDVCLIPLSAHGTNPASAAMVGYKVVPIKALADGSLDLADLKDKAEKHRDNLASFMVTYPSTFGVFEEGIEEACQIVHDNGGQVYVDGANCNSLIGLTSLGRVGGDVSHTNLHKTFSIPHGGGGPGVGPISCKAHLAPFLPGHPLVATGGSEAIPAVSAAPWGSASINTISWAYIKMLGGAGLTQVSKIALLNANYIAERLRPYYNIRFTNRNNRVAHELLIDLAEFEKSAGLKVADFSKRLQDYSFHPPTAQWPISTCWLIEPTESEPKHELDRFIDALISIRKEIDEVVEGKLSKEDNVFKNAPHPLQILTDDKWEKPYSREKAVFPVPGLKKSKFWPSVSRVDDAAGDLNLICECGSTEDYV</sequence>